<evidence type="ECO:0000313" key="5">
    <source>
        <dbReference type="EMBL" id="KAF0728157.1"/>
    </source>
</evidence>
<dbReference type="Pfam" id="PF13193">
    <property type="entry name" value="AMP-binding_C"/>
    <property type="match status" value="1"/>
</dbReference>
<reference evidence="5 6" key="1">
    <citation type="submission" date="2019-07" db="EMBL/GenBank/DDBJ databases">
        <title>Genomics analysis of Aphanomyces spp. identifies a new class of oomycete effector associated with host adaptation.</title>
        <authorList>
            <person name="Gaulin E."/>
        </authorList>
    </citation>
    <scope>NUCLEOTIDE SEQUENCE [LARGE SCALE GENOMIC DNA]</scope>
    <source>
        <strain evidence="5 6">ATCC 201684</strain>
    </source>
</reference>
<sequence length="273" mass="29953">MISGSAPLSANVEEFFKIAFSCRLEEGYGLTETSAAATLTGAHIPLGPHAGIPMSNVQIRLRDVPDMNYTSADNPRPRGEIYIRGPSVFIGYYKDDATTAQVLSSDGWFATGDIGAWNADGTLSIIDRKKNIFKLSQGEYVAVEKIENIYVKSPLVAQIFVYGDSHQSFLVGVVVPDPDAVQSWAQQKKISGDLKSLFSRGELKAAIMASMTEMADEARLLGFERVKDIHLHPEAFSADKDMITPTFKLKRPQLKAYFQGEIDAMYANYAPAS</sequence>
<keyword evidence="1" id="KW-0547">Nucleotide-binding</keyword>
<dbReference type="VEuPathDB" id="FungiDB:AeMF1_016670"/>
<evidence type="ECO:0000256" key="2">
    <source>
        <dbReference type="ARBA" id="ARBA00022840"/>
    </source>
</evidence>
<evidence type="ECO:0000259" key="4">
    <source>
        <dbReference type="Pfam" id="PF13193"/>
    </source>
</evidence>
<dbReference type="InterPro" id="IPR025110">
    <property type="entry name" value="AMP-bd_C"/>
</dbReference>
<dbReference type="GO" id="GO:0004467">
    <property type="term" value="F:long-chain fatty acid-CoA ligase activity"/>
    <property type="evidence" value="ECO:0007669"/>
    <property type="project" value="TreeGrafter"/>
</dbReference>
<protein>
    <recommendedName>
        <fullName evidence="7">AMP-dependent synthetase/ligase domain-containing protein</fullName>
    </recommendedName>
</protein>
<name>A0A6G0WLI4_9STRA</name>
<feature type="domain" description="AMP-binding enzyme C-terminal" evidence="4">
    <location>
        <begin position="145"/>
        <end position="185"/>
    </location>
</feature>
<accession>A0A6G0WLI4</accession>
<dbReference type="Gene3D" id="3.40.50.12780">
    <property type="entry name" value="N-terminal domain of ligase-like"/>
    <property type="match status" value="1"/>
</dbReference>
<evidence type="ECO:0008006" key="7">
    <source>
        <dbReference type="Google" id="ProtNLM"/>
    </source>
</evidence>
<dbReference type="GO" id="GO:0016020">
    <property type="term" value="C:membrane"/>
    <property type="evidence" value="ECO:0007669"/>
    <property type="project" value="TreeGrafter"/>
</dbReference>
<feature type="domain" description="AMP-dependent synthetase/ligase" evidence="3">
    <location>
        <begin position="1"/>
        <end position="93"/>
    </location>
</feature>
<proteinExistence type="predicted"/>
<comment type="caution">
    <text evidence="5">The sequence shown here is derived from an EMBL/GenBank/DDBJ whole genome shotgun (WGS) entry which is preliminary data.</text>
</comment>
<dbReference type="SUPFAM" id="SSF56801">
    <property type="entry name" value="Acetyl-CoA synthetase-like"/>
    <property type="match status" value="1"/>
</dbReference>
<dbReference type="EMBL" id="VJMJ01000181">
    <property type="protein sequence ID" value="KAF0728157.1"/>
    <property type="molecule type" value="Genomic_DNA"/>
</dbReference>
<dbReference type="GO" id="GO:0005524">
    <property type="term" value="F:ATP binding"/>
    <property type="evidence" value="ECO:0007669"/>
    <property type="project" value="UniProtKB-KW"/>
</dbReference>
<dbReference type="PANTHER" id="PTHR43272:SF33">
    <property type="entry name" value="AMP-BINDING DOMAIN-CONTAINING PROTEIN-RELATED"/>
    <property type="match status" value="1"/>
</dbReference>
<dbReference type="Pfam" id="PF00501">
    <property type="entry name" value="AMP-binding"/>
    <property type="match status" value="1"/>
</dbReference>
<organism evidence="5 6">
    <name type="scientific">Aphanomyces euteiches</name>
    <dbReference type="NCBI Taxonomy" id="100861"/>
    <lineage>
        <taxon>Eukaryota</taxon>
        <taxon>Sar</taxon>
        <taxon>Stramenopiles</taxon>
        <taxon>Oomycota</taxon>
        <taxon>Saprolegniomycetes</taxon>
        <taxon>Saprolegniales</taxon>
        <taxon>Verrucalvaceae</taxon>
        <taxon>Aphanomyces</taxon>
    </lineage>
</organism>
<dbReference type="InterPro" id="IPR000873">
    <property type="entry name" value="AMP-dep_synth/lig_dom"/>
</dbReference>
<dbReference type="GO" id="GO:0005783">
    <property type="term" value="C:endoplasmic reticulum"/>
    <property type="evidence" value="ECO:0007669"/>
    <property type="project" value="TreeGrafter"/>
</dbReference>
<evidence type="ECO:0000313" key="6">
    <source>
        <dbReference type="Proteomes" id="UP000481153"/>
    </source>
</evidence>
<gene>
    <name evidence="5" type="ORF">Ae201684_013983</name>
</gene>
<dbReference type="AlphaFoldDB" id="A0A6G0WLI4"/>
<dbReference type="InterPro" id="IPR042099">
    <property type="entry name" value="ANL_N_sf"/>
</dbReference>
<evidence type="ECO:0000256" key="1">
    <source>
        <dbReference type="ARBA" id="ARBA00022741"/>
    </source>
</evidence>
<dbReference type="PANTHER" id="PTHR43272">
    <property type="entry name" value="LONG-CHAIN-FATTY-ACID--COA LIGASE"/>
    <property type="match status" value="1"/>
</dbReference>
<dbReference type="Proteomes" id="UP000481153">
    <property type="component" value="Unassembled WGS sequence"/>
</dbReference>
<evidence type="ECO:0000259" key="3">
    <source>
        <dbReference type="Pfam" id="PF00501"/>
    </source>
</evidence>
<keyword evidence="6" id="KW-1185">Reference proteome</keyword>
<keyword evidence="2" id="KW-0067">ATP-binding</keyword>